<dbReference type="PROSITE" id="PS51007">
    <property type="entry name" value="CYTC"/>
    <property type="match status" value="1"/>
</dbReference>
<sequence length="542" mass="58806">MISKRHLLPISLAISALTFTAPPTFADFGSKHDKHRVPKSARKGPRPQRQQPFDFSAIFNTVQILEAGAVEIHLGGHIDQAELEAMDPIEAYVHAFEEGDELFEMNYNALDGVGVNVGNGKRFTSFPRPDLRGPKAWANILPHRATGPNGDSCISCHNVPVADGGGGVSDNVIRMDPERKQKGFIERNSPHLFGMGAVQLVAEEMTTELHSLRDQAVADSCTSGNDATVEMVAKGVNFGEIAVSCEEVNYDNLVGINTDLVVRPFEWKGLTGFVRAFVRGAAHQELGMQATELVGDADSDFDSITNELSIGDITALAIYNAAQPRPVTKLELNTVVNTLNEEEQATYGLPLSEADIASIQNGEEVFNSIDCASCHSPEMEVASPVFYEPSKHASYRDETYPAGNIAGLPSTSLQFNLLTDILDNPQELPSGQTLGQFEETESGGAIVRLYGDLKRHDMGRFLAEEFDEGNVGASVFLTENLWGVGSTAPYLHDGRATTMTEAILYHGGDARSSKEQFEALSDADKADLLSFLDNLVLYLAPE</sequence>
<keyword evidence="9" id="KW-1185">Reference proteome</keyword>
<evidence type="ECO:0000256" key="6">
    <source>
        <dbReference type="SAM" id="SignalP"/>
    </source>
</evidence>
<feature type="compositionally biased region" description="Basic residues" evidence="5">
    <location>
        <begin position="32"/>
        <end position="46"/>
    </location>
</feature>
<accession>A0ABV4NPK1</accession>
<evidence type="ECO:0000256" key="4">
    <source>
        <dbReference type="PROSITE-ProRule" id="PRU00433"/>
    </source>
</evidence>
<dbReference type="Pfam" id="PF06537">
    <property type="entry name" value="DHOR"/>
    <property type="match status" value="1"/>
</dbReference>
<dbReference type="InterPro" id="IPR036909">
    <property type="entry name" value="Cyt_c-like_dom_sf"/>
</dbReference>
<dbReference type="SUPFAM" id="SSF46626">
    <property type="entry name" value="Cytochrome c"/>
    <property type="match status" value="1"/>
</dbReference>
<feature type="signal peptide" evidence="6">
    <location>
        <begin position="1"/>
        <end position="26"/>
    </location>
</feature>
<organism evidence="8 9">
    <name type="scientific">Microbulbifer echini</name>
    <dbReference type="NCBI Taxonomy" id="1529067"/>
    <lineage>
        <taxon>Bacteria</taxon>
        <taxon>Pseudomonadati</taxon>
        <taxon>Pseudomonadota</taxon>
        <taxon>Gammaproteobacteria</taxon>
        <taxon>Cellvibrionales</taxon>
        <taxon>Microbulbiferaceae</taxon>
        <taxon>Microbulbifer</taxon>
    </lineage>
</organism>
<dbReference type="InterPro" id="IPR010538">
    <property type="entry name" value="DHOR"/>
</dbReference>
<proteinExistence type="predicted"/>
<gene>
    <name evidence="8" type="ORF">ACCI51_12965</name>
</gene>
<evidence type="ECO:0000256" key="2">
    <source>
        <dbReference type="ARBA" id="ARBA00022723"/>
    </source>
</evidence>
<evidence type="ECO:0000313" key="9">
    <source>
        <dbReference type="Proteomes" id="UP001569414"/>
    </source>
</evidence>
<dbReference type="EMBL" id="JBGMEL010000012">
    <property type="protein sequence ID" value="MFA0791462.1"/>
    <property type="molecule type" value="Genomic_DNA"/>
</dbReference>
<feature type="region of interest" description="Disordered" evidence="5">
    <location>
        <begin position="30"/>
        <end position="51"/>
    </location>
</feature>
<feature type="chain" id="PRO_5046043835" evidence="6">
    <location>
        <begin position="27"/>
        <end position="542"/>
    </location>
</feature>
<dbReference type="Proteomes" id="UP001569414">
    <property type="component" value="Unassembled WGS sequence"/>
</dbReference>
<comment type="caution">
    <text evidence="8">The sequence shown here is derived from an EMBL/GenBank/DDBJ whole genome shotgun (WGS) entry which is preliminary data.</text>
</comment>
<evidence type="ECO:0000313" key="8">
    <source>
        <dbReference type="EMBL" id="MFA0791462.1"/>
    </source>
</evidence>
<dbReference type="InterPro" id="IPR051395">
    <property type="entry name" value="Cytochrome_c_Peroxidase/MauG"/>
</dbReference>
<keyword evidence="1 4" id="KW-0349">Heme</keyword>
<evidence type="ECO:0000256" key="5">
    <source>
        <dbReference type="SAM" id="MobiDB-lite"/>
    </source>
</evidence>
<dbReference type="InterPro" id="IPR009056">
    <property type="entry name" value="Cyt_c-like_dom"/>
</dbReference>
<reference evidence="8 9" key="1">
    <citation type="submission" date="2024-08" db="EMBL/GenBank/DDBJ databases">
        <authorList>
            <person name="Ishaq N."/>
        </authorList>
    </citation>
    <scope>NUCLEOTIDE SEQUENCE [LARGE SCALE GENOMIC DNA]</scope>
    <source>
        <strain evidence="8 9">JCM 30400</strain>
    </source>
</reference>
<evidence type="ECO:0000256" key="1">
    <source>
        <dbReference type="ARBA" id="ARBA00022617"/>
    </source>
</evidence>
<dbReference type="Gene3D" id="1.10.760.10">
    <property type="entry name" value="Cytochrome c-like domain"/>
    <property type="match status" value="1"/>
</dbReference>
<protein>
    <submittedName>
        <fullName evidence="8">Di-heme oxidoredictase family protein</fullName>
    </submittedName>
</protein>
<keyword evidence="2 4" id="KW-0479">Metal-binding</keyword>
<dbReference type="PANTHER" id="PTHR30600">
    <property type="entry name" value="CYTOCHROME C PEROXIDASE-RELATED"/>
    <property type="match status" value="1"/>
</dbReference>
<dbReference type="RefSeq" id="WP_371843924.1">
    <property type="nucleotide sequence ID" value="NZ_JBGMEL010000012.1"/>
</dbReference>
<feature type="domain" description="Cytochrome c" evidence="7">
    <location>
        <begin position="357"/>
        <end position="536"/>
    </location>
</feature>
<dbReference type="PANTHER" id="PTHR30600:SF4">
    <property type="entry name" value="CYTOCHROME C DOMAIN-CONTAINING PROTEIN"/>
    <property type="match status" value="1"/>
</dbReference>
<name>A0ABV4NPK1_9GAMM</name>
<evidence type="ECO:0000259" key="7">
    <source>
        <dbReference type="PROSITE" id="PS51007"/>
    </source>
</evidence>
<keyword evidence="3 4" id="KW-0408">Iron</keyword>
<keyword evidence="6" id="KW-0732">Signal</keyword>
<evidence type="ECO:0000256" key="3">
    <source>
        <dbReference type="ARBA" id="ARBA00023004"/>
    </source>
</evidence>